<dbReference type="EMBL" id="QXUF01000034">
    <property type="protein sequence ID" value="RIN01224.1"/>
    <property type="molecule type" value="Genomic_DNA"/>
</dbReference>
<protein>
    <recommendedName>
        <fullName evidence="4">Lactonase family protein</fullName>
    </recommendedName>
</protein>
<dbReference type="PANTHER" id="PTHR30344:SF1">
    <property type="entry name" value="6-PHOSPHOGLUCONOLACTONASE"/>
    <property type="match status" value="1"/>
</dbReference>
<evidence type="ECO:0000256" key="1">
    <source>
        <dbReference type="ARBA" id="ARBA00005564"/>
    </source>
</evidence>
<dbReference type="SUPFAM" id="SSF51004">
    <property type="entry name" value="C-terminal (heme d1) domain of cytochrome cd1-nitrite reductase"/>
    <property type="match status" value="1"/>
</dbReference>
<dbReference type="PANTHER" id="PTHR30344">
    <property type="entry name" value="6-PHOSPHOGLUCONOLACTONASE-RELATED"/>
    <property type="match status" value="1"/>
</dbReference>
<evidence type="ECO:0000313" key="3">
    <source>
        <dbReference type="Proteomes" id="UP000286317"/>
    </source>
</evidence>
<organism evidence="2 3">
    <name type="scientific">Staphylococcus shinii</name>
    <dbReference type="NCBI Taxonomy" id="2912228"/>
    <lineage>
        <taxon>Bacteria</taxon>
        <taxon>Bacillati</taxon>
        <taxon>Bacillota</taxon>
        <taxon>Bacilli</taxon>
        <taxon>Bacillales</taxon>
        <taxon>Staphylococcaceae</taxon>
        <taxon>Staphylococcus</taxon>
    </lineage>
</organism>
<dbReference type="InterPro" id="IPR050282">
    <property type="entry name" value="Cycloisomerase_2"/>
</dbReference>
<name>A0A418IG03_9STAP</name>
<dbReference type="GO" id="GO:0017057">
    <property type="term" value="F:6-phosphogluconolactonase activity"/>
    <property type="evidence" value="ECO:0007669"/>
    <property type="project" value="TreeGrafter"/>
</dbReference>
<accession>A0A418IG03</accession>
<dbReference type="RefSeq" id="WP_119605199.1">
    <property type="nucleotide sequence ID" value="NZ_QXUF01000034.1"/>
</dbReference>
<dbReference type="GO" id="GO:0005829">
    <property type="term" value="C:cytosol"/>
    <property type="evidence" value="ECO:0007669"/>
    <property type="project" value="TreeGrafter"/>
</dbReference>
<dbReference type="InterPro" id="IPR015943">
    <property type="entry name" value="WD40/YVTN_repeat-like_dom_sf"/>
</dbReference>
<comment type="similarity">
    <text evidence="1">Belongs to the cycloisomerase 2 family.</text>
</comment>
<evidence type="ECO:0008006" key="4">
    <source>
        <dbReference type="Google" id="ProtNLM"/>
    </source>
</evidence>
<dbReference type="AlphaFoldDB" id="A0A418IG03"/>
<evidence type="ECO:0000313" key="2">
    <source>
        <dbReference type="EMBL" id="RIN01224.1"/>
    </source>
</evidence>
<dbReference type="OrthoDB" id="9790815at2"/>
<comment type="caution">
    <text evidence="2">The sequence shown here is derived from an EMBL/GenBank/DDBJ whole genome shotgun (WGS) entry which is preliminary data.</text>
</comment>
<reference evidence="2 3" key="1">
    <citation type="journal article" date="2016" name="Front. Microbiol.">
        <title>Comprehensive Phylogenetic Analysis of Bovine Non-aureus Staphylococci Species Based on Whole-Genome Sequencing.</title>
        <authorList>
            <person name="Naushad S."/>
            <person name="Barkema H.W."/>
            <person name="Luby C."/>
            <person name="Condas L.A."/>
            <person name="Nobrega D.B."/>
            <person name="Carson D.A."/>
            <person name="De Buck J."/>
        </authorList>
    </citation>
    <scope>NUCLEOTIDE SEQUENCE [LARGE SCALE GENOMIC DNA]</scope>
    <source>
        <strain evidence="2 3">SNUC 4554</strain>
    </source>
</reference>
<proteinExistence type="inferred from homology"/>
<sequence length="347" mass="38853">MMTIGYIGTYTKKEGKGVYRFQLDEQTGKITEVETGYELEASTYLNQHNSFLYAINREGDNCGIASLKIEEDGKLSLINKCLASTAGTGCYVAVSPDGKYVFETVYGAGLARLYEANPQTGEIVRLIQELAHDFPTGPSKRQDHAHIHFMDVTPDKKYVVAMDLGTDKLVTYEFGDEGYSEYAVFDFEPGDGPRHITFHENGKYAYVVHEISNIVSTVKYEDGKFTEIERHLTIPENFEGDTKLAAVRLSKDQKFLYISNRGHDSIAIFKVADEGDMISLVDIVSSGGEFPRDFNITDSDDYLVCAHQEGDYALTVFRRDKVTGELEKVDDKHTAPEGVCVQFLKET</sequence>
<dbReference type="Pfam" id="PF10282">
    <property type="entry name" value="Lactonase"/>
    <property type="match status" value="1"/>
</dbReference>
<dbReference type="InterPro" id="IPR019405">
    <property type="entry name" value="Lactonase_7-beta_prop"/>
</dbReference>
<dbReference type="Gene3D" id="2.130.10.10">
    <property type="entry name" value="YVTN repeat-like/Quinoprotein amine dehydrogenase"/>
    <property type="match status" value="1"/>
</dbReference>
<dbReference type="Proteomes" id="UP000286317">
    <property type="component" value="Unassembled WGS sequence"/>
</dbReference>
<dbReference type="InterPro" id="IPR011048">
    <property type="entry name" value="Haem_d1_sf"/>
</dbReference>
<gene>
    <name evidence="2" type="ORF">BU112_06360</name>
</gene>
<keyword evidence="3" id="KW-1185">Reference proteome</keyword>